<protein>
    <submittedName>
        <fullName evidence="1">Uncharacterized protein</fullName>
    </submittedName>
</protein>
<keyword evidence="2" id="KW-1185">Reference proteome</keyword>
<dbReference type="Proteomes" id="UP000805649">
    <property type="component" value="Unassembled WGS sequence"/>
</dbReference>
<evidence type="ECO:0000313" key="2">
    <source>
        <dbReference type="Proteomes" id="UP000805649"/>
    </source>
</evidence>
<accession>A0ACC3YUP0</accession>
<proteinExistence type="predicted"/>
<organism evidence="1 2">
    <name type="scientific">Colletotrichum truncatum</name>
    <name type="common">Anthracnose fungus</name>
    <name type="synonym">Colletotrichum capsici</name>
    <dbReference type="NCBI Taxonomy" id="5467"/>
    <lineage>
        <taxon>Eukaryota</taxon>
        <taxon>Fungi</taxon>
        <taxon>Dikarya</taxon>
        <taxon>Ascomycota</taxon>
        <taxon>Pezizomycotina</taxon>
        <taxon>Sordariomycetes</taxon>
        <taxon>Hypocreomycetidae</taxon>
        <taxon>Glomerellales</taxon>
        <taxon>Glomerellaceae</taxon>
        <taxon>Colletotrichum</taxon>
        <taxon>Colletotrichum truncatum species complex</taxon>
    </lineage>
</organism>
<reference evidence="1 2" key="1">
    <citation type="journal article" date="2020" name="Phytopathology">
        <title>Genome Sequence Resources of Colletotrichum truncatum, C. plurivorum, C. musicola, and C. sojae: Four Species Pathogenic to Soybean (Glycine max).</title>
        <authorList>
            <person name="Rogerio F."/>
            <person name="Boufleur T.R."/>
            <person name="Ciampi-Guillardi M."/>
            <person name="Sukno S.A."/>
            <person name="Thon M.R."/>
            <person name="Massola Junior N.S."/>
            <person name="Baroncelli R."/>
        </authorList>
    </citation>
    <scope>NUCLEOTIDE SEQUENCE [LARGE SCALE GENOMIC DNA]</scope>
    <source>
        <strain evidence="1 2">CMES1059</strain>
    </source>
</reference>
<name>A0ACC3YUP0_COLTU</name>
<dbReference type="EMBL" id="VUJX02000006">
    <property type="protein sequence ID" value="KAL0935650.1"/>
    <property type="molecule type" value="Genomic_DNA"/>
</dbReference>
<sequence>MEPTTETRHILFLAREHENAITIVLSKPKGCAVPLYNVNHNPKCSKMEIRRIKCDSVSTEHRPIGAVKLRTIPHRVDVTVRGVSFKLSRKHPLSSTLGFRFLGAGEMRWEKIDKKSRGMKLVDFNGKTQAFFHPRMHVVNHPAGNEGGGEIGDKSGRRSSPGTKAGWGPGFELLATRLADLDMDLIVTTGLAAAEYRRQLDEDWDDFVQDGHGNMRDNSG</sequence>
<evidence type="ECO:0000313" key="1">
    <source>
        <dbReference type="EMBL" id="KAL0935650.1"/>
    </source>
</evidence>
<comment type="caution">
    <text evidence="1">The sequence shown here is derived from an EMBL/GenBank/DDBJ whole genome shotgun (WGS) entry which is preliminary data.</text>
</comment>
<gene>
    <name evidence="1" type="ORF">CTRU02_210241</name>
</gene>